<proteinExistence type="predicted"/>
<evidence type="ECO:0000259" key="1">
    <source>
        <dbReference type="Pfam" id="PF04754"/>
    </source>
</evidence>
<keyword evidence="3" id="KW-1185">Reference proteome</keyword>
<name>A0ABM7QI57_9GAMM</name>
<dbReference type="EMBL" id="AP024563">
    <property type="protein sequence ID" value="BCU05456.1"/>
    <property type="molecule type" value="Genomic_DNA"/>
</dbReference>
<dbReference type="Proteomes" id="UP000680679">
    <property type="component" value="Chromosome"/>
</dbReference>
<evidence type="ECO:0000313" key="3">
    <source>
        <dbReference type="Proteomes" id="UP000680679"/>
    </source>
</evidence>
<accession>A0ABM7QI57</accession>
<reference evidence="2 3" key="1">
    <citation type="submission" date="2021-04" db="EMBL/GenBank/DDBJ databases">
        <title>Complete genome sequencing of Allochromatium tepidum strain NZ.</title>
        <authorList>
            <person name="Tsukatani Y."/>
            <person name="Mori H."/>
        </authorList>
    </citation>
    <scope>NUCLEOTIDE SEQUENCE [LARGE SCALE GENOMIC DNA]</scope>
    <source>
        <strain evidence="2 3">NZ</strain>
    </source>
</reference>
<dbReference type="PANTHER" id="PTHR34611:SF2">
    <property type="entry name" value="INACTIVE RECOMBINATION-PROMOTING NUCLEASE-LIKE PROTEIN RPNE-RELATED"/>
    <property type="match status" value="1"/>
</dbReference>
<evidence type="ECO:0000313" key="2">
    <source>
        <dbReference type="EMBL" id="BCU05456.1"/>
    </source>
</evidence>
<dbReference type="PANTHER" id="PTHR34611">
    <property type="match status" value="1"/>
</dbReference>
<sequence length="337" mass="38491">MNKHQKPKTTPRDPTHDSGYKLLYAHAAMVRDLLCGFVPGDWVRALDLNTLERCSGSYVTDDLRDRADDLIWRVRWGDEWLYVYLLLEFQSSIDPWMAVRIQTYIGLLYQDLVRAEQLSRDGRLPPVLPIVLYNGAQVWNAPETLEPLIEPAPPGLAEYRPRQRYLLLDERRLARGERLPVRNLSAALFRLEASRGSDEALAIVRAPVDWLADPAQTGLRQAFAVWFGRVFLPKRLPGVSFPPLNDLIEVYDMLAENVEAWTDQWKQEGLEQGLEQGLERGLEQGREAARHILIRLVRLRFGPAVAEQTVPLLARIVDLQRLEELGDQLLLCADGEA</sequence>
<dbReference type="RefSeq" id="WP_213379573.1">
    <property type="nucleotide sequence ID" value="NZ_AP024563.1"/>
</dbReference>
<organism evidence="2 3">
    <name type="scientific">Allochromatium tepidum</name>
    <dbReference type="NCBI Taxonomy" id="553982"/>
    <lineage>
        <taxon>Bacteria</taxon>
        <taxon>Pseudomonadati</taxon>
        <taxon>Pseudomonadota</taxon>
        <taxon>Gammaproteobacteria</taxon>
        <taxon>Chromatiales</taxon>
        <taxon>Chromatiaceae</taxon>
        <taxon>Allochromatium</taxon>
    </lineage>
</organism>
<dbReference type="InterPro" id="IPR006842">
    <property type="entry name" value="Transposase_31"/>
</dbReference>
<dbReference type="InterPro" id="IPR051699">
    <property type="entry name" value="Rpn/YhgA-like_nuclease"/>
</dbReference>
<protein>
    <recommendedName>
        <fullName evidence="1">Transposase (putative) YhgA-like domain-containing protein</fullName>
    </recommendedName>
</protein>
<gene>
    <name evidence="2" type="ORF">Atep_01330</name>
</gene>
<dbReference type="Pfam" id="PF04754">
    <property type="entry name" value="Transposase_31"/>
    <property type="match status" value="1"/>
</dbReference>
<feature type="domain" description="Transposase (putative) YhgA-like" evidence="1">
    <location>
        <begin position="15"/>
        <end position="180"/>
    </location>
</feature>